<comment type="subcellular location">
    <subcellularLocation>
        <location evidence="1">Cytoplasm</location>
        <location evidence="1">Cytoskeleton</location>
        <location evidence="1">Microtubule organizing center</location>
        <location evidence="1">Centrosome</location>
    </subcellularLocation>
</comment>
<dbReference type="PANTHER" id="PTHR46652:SF3">
    <property type="entry name" value="LEUCINE-RICH REPEAT-CONTAINING PROTEIN 9"/>
    <property type="match status" value="1"/>
</dbReference>
<dbReference type="SMART" id="SM00365">
    <property type="entry name" value="LRR_SD22"/>
    <property type="match status" value="4"/>
</dbReference>
<dbReference type="InterPro" id="IPR025875">
    <property type="entry name" value="Leu-rich_rpt_4"/>
</dbReference>
<dbReference type="GO" id="GO:0005813">
    <property type="term" value="C:centrosome"/>
    <property type="evidence" value="ECO:0007669"/>
    <property type="project" value="UniProtKB-SubCell"/>
</dbReference>
<evidence type="ECO:0000256" key="3">
    <source>
        <dbReference type="ARBA" id="ARBA00022614"/>
    </source>
</evidence>
<dbReference type="FunFam" id="3.80.10.10:FF:000201">
    <property type="entry name" value="protein phosphatase 1 regulatory subunit 42"/>
    <property type="match status" value="1"/>
</dbReference>
<keyword evidence="3" id="KW-0433">Leucine-rich repeat</keyword>
<dbReference type="InParanoid" id="A0A6I8Q8Q9"/>
<accession>A0A6I8Q8Q9</accession>
<dbReference type="SUPFAM" id="SSF52058">
    <property type="entry name" value="L domain-like"/>
    <property type="match status" value="1"/>
</dbReference>
<dbReference type="PANTHER" id="PTHR46652">
    <property type="entry name" value="LEUCINE-RICH REPEAT AND IQ DOMAIN-CONTAINING PROTEIN 1-RELATED"/>
    <property type="match status" value="1"/>
</dbReference>
<reference evidence="8" key="2">
    <citation type="submission" date="2020-05" db="UniProtKB">
        <authorList>
            <consortium name="Ensembl"/>
        </authorList>
    </citation>
    <scope>IDENTIFICATION</scope>
</reference>
<evidence type="ECO:0000256" key="2">
    <source>
        <dbReference type="ARBA" id="ARBA00022490"/>
    </source>
</evidence>
<name>A0A6I8Q8Q9_XENTR</name>
<evidence type="ECO:0000256" key="6">
    <source>
        <dbReference type="ARBA" id="ARBA00044175"/>
    </source>
</evidence>
<dbReference type="Bgee" id="ENSXETG00000023262">
    <property type="expression patterns" value="Expressed in testis and 10 other cell types or tissues"/>
</dbReference>
<dbReference type="InterPro" id="IPR001611">
    <property type="entry name" value="Leu-rich_rpt"/>
</dbReference>
<dbReference type="FunCoup" id="A0A6I8Q8Q9">
    <property type="interactions" value="94"/>
</dbReference>
<dbReference type="PROSITE" id="PS51450">
    <property type="entry name" value="LRR"/>
    <property type="match status" value="4"/>
</dbReference>
<dbReference type="GeneTree" id="ENSGT00940000158260"/>
<evidence type="ECO:0000256" key="4">
    <source>
        <dbReference type="ARBA" id="ARBA00022737"/>
    </source>
</evidence>
<dbReference type="Ensembl" id="ENSXETT00000097924">
    <property type="protein sequence ID" value="ENSXETP00000069031"/>
    <property type="gene ID" value="ENSXETG00000023262"/>
</dbReference>
<dbReference type="CDD" id="cd21340">
    <property type="entry name" value="PPP1R42"/>
    <property type="match status" value="1"/>
</dbReference>
<dbReference type="FunFam" id="3.80.10.10:FF:000293">
    <property type="entry name" value="Protein phosphatase 1 regulatory subunit 42"/>
    <property type="match status" value="1"/>
</dbReference>
<organism evidence="8">
    <name type="scientific">Xenopus tropicalis</name>
    <name type="common">Western clawed frog</name>
    <name type="synonym">Silurana tropicalis</name>
    <dbReference type="NCBI Taxonomy" id="8364"/>
    <lineage>
        <taxon>Eukaryota</taxon>
        <taxon>Metazoa</taxon>
        <taxon>Chordata</taxon>
        <taxon>Craniata</taxon>
        <taxon>Vertebrata</taxon>
        <taxon>Euteleostomi</taxon>
        <taxon>Amphibia</taxon>
        <taxon>Batrachia</taxon>
        <taxon>Anura</taxon>
        <taxon>Pipoidea</taxon>
        <taxon>Pipidae</taxon>
        <taxon>Xenopodinae</taxon>
        <taxon>Xenopus</taxon>
        <taxon>Silurana</taxon>
    </lineage>
</organism>
<evidence type="ECO:0000256" key="7">
    <source>
        <dbReference type="ARBA" id="ARBA00044209"/>
    </source>
</evidence>
<evidence type="ECO:0000313" key="8">
    <source>
        <dbReference type="Ensembl" id="ENSXETP00000069031"/>
    </source>
</evidence>
<dbReference type="Gene3D" id="3.80.10.10">
    <property type="entry name" value="Ribonuclease Inhibitor"/>
    <property type="match status" value="2"/>
</dbReference>
<proteinExistence type="predicted"/>
<evidence type="ECO:0000256" key="5">
    <source>
        <dbReference type="ARBA" id="ARBA00023212"/>
    </source>
</evidence>
<sequence length="342" mass="39527">MVRLTVDLIMKNSNILRNRKDEPLAQHLRRITHLNFSNKNIDEVEDLTMCRNLTVLYLYDNHINQIKNLGSNLTHLYLQNNCISCIENLSGLKRLEKLYLGGNCLTVVEGLEGLGELRELHIENQRLPPGEKLLFDPRTLHFLRLSLSVLNISNNNIDELNDLAILVNLTQFVAADNQIKEIKDLELVLSKWTKLWRMDLSGNSVCLKPKYRDKVIIISKTLEILDGKEIKEMARQFLLNWKASKLSKKKKSGENMTGQSHLPHLYESDNYRSQMPVSNQNLRHQLMEQPKYIAMAQTQSSNKHGELQRSIWRNISIIENISERNCLLCIQHGSPNPCAKKQ</sequence>
<dbReference type="AlphaFoldDB" id="A0A6I8Q8Q9"/>
<evidence type="ECO:0000256" key="1">
    <source>
        <dbReference type="ARBA" id="ARBA00004300"/>
    </source>
</evidence>
<keyword evidence="4" id="KW-0677">Repeat</keyword>
<dbReference type="Pfam" id="PF12799">
    <property type="entry name" value="LRR_4"/>
    <property type="match status" value="1"/>
</dbReference>
<protein>
    <recommendedName>
        <fullName evidence="6">Protein phosphatase 1 regulatory subunit 42</fullName>
    </recommendedName>
    <alternativeName>
        <fullName evidence="7">Leucine-rich repeat-containing protein 67</fullName>
    </alternativeName>
</protein>
<keyword evidence="5" id="KW-0206">Cytoskeleton</keyword>
<keyword evidence="2" id="KW-0963">Cytoplasm</keyword>
<reference evidence="8" key="1">
    <citation type="journal article" date="2010" name="Science">
        <title>The genome of the Western clawed frog Xenopus tropicalis.</title>
        <authorList>
            <person name="Hellsten U."/>
            <person name="Harland R.M."/>
            <person name="Gilchrist M.J."/>
            <person name="Hendrix D."/>
            <person name="Jurka J."/>
            <person name="Kapitonov V."/>
            <person name="Ovcharenko I."/>
            <person name="Putnam N.H."/>
            <person name="Shu S."/>
            <person name="Taher L."/>
            <person name="Blitz I.L."/>
            <person name="Blumberg B."/>
            <person name="Dichmann D.S."/>
            <person name="Dubchak I."/>
            <person name="Amaya E."/>
            <person name="Detter J.C."/>
            <person name="Fletcher R."/>
            <person name="Gerhard D.S."/>
            <person name="Goodstein D."/>
            <person name="Graves T."/>
            <person name="Grigoriev I.V."/>
            <person name="Grimwood J."/>
            <person name="Kawashima T."/>
            <person name="Lindquist E."/>
            <person name="Lucas S.M."/>
            <person name="Mead P.E."/>
            <person name="Mitros T."/>
            <person name="Ogino H."/>
            <person name="Ohta Y."/>
            <person name="Poliakov A.V."/>
            <person name="Pollet N."/>
            <person name="Robert J."/>
            <person name="Salamov A."/>
            <person name="Sater A.K."/>
            <person name="Schmutz J."/>
            <person name="Terry A."/>
            <person name="Vize P.D."/>
            <person name="Warren W.C."/>
            <person name="Wells D."/>
            <person name="Wills A."/>
            <person name="Wilson R.K."/>
            <person name="Zimmerman L.B."/>
            <person name="Zorn A.M."/>
            <person name="Grainger R."/>
            <person name="Grammer T."/>
            <person name="Khokha M.K."/>
            <person name="Richardson P.M."/>
            <person name="Rokhsar D.S."/>
        </authorList>
    </citation>
    <scope>NUCLEOTIDE SEQUENCE [LARGE SCALE GENOMIC DNA]</scope>
    <source>
        <strain evidence="8">Nigerian</strain>
    </source>
</reference>
<dbReference type="Xenbase" id="XB-GENE-1015415">
    <property type="gene designation" value="ppp1r42"/>
</dbReference>
<dbReference type="InterPro" id="IPR050836">
    <property type="entry name" value="SDS22/Internalin_LRR"/>
</dbReference>
<dbReference type="InterPro" id="IPR032675">
    <property type="entry name" value="LRR_dom_sf"/>
</dbReference>
<gene>
    <name evidence="8" type="primary">ppp1r42</name>
</gene>